<evidence type="ECO:0000259" key="1">
    <source>
        <dbReference type="Pfam" id="PF05448"/>
    </source>
</evidence>
<dbReference type="PANTHER" id="PTHR22946">
    <property type="entry name" value="DIENELACTONE HYDROLASE DOMAIN-CONTAINING PROTEIN-RELATED"/>
    <property type="match status" value="1"/>
</dbReference>
<dbReference type="Gene3D" id="3.40.50.1820">
    <property type="entry name" value="alpha/beta hydrolase"/>
    <property type="match status" value="1"/>
</dbReference>
<dbReference type="InterPro" id="IPR025890">
    <property type="entry name" value="Abhydrolase_bac"/>
</dbReference>
<organism evidence="2">
    <name type="scientific">uncultured Thermomicrobiales bacterium</name>
    <dbReference type="NCBI Taxonomy" id="1645740"/>
    <lineage>
        <taxon>Bacteria</taxon>
        <taxon>Pseudomonadati</taxon>
        <taxon>Thermomicrobiota</taxon>
        <taxon>Thermomicrobia</taxon>
        <taxon>Thermomicrobiales</taxon>
        <taxon>environmental samples</taxon>
    </lineage>
</organism>
<protein>
    <recommendedName>
        <fullName evidence="1">Acetyl xylan esterase domain-containing protein</fullName>
    </recommendedName>
</protein>
<gene>
    <name evidence="2" type="ORF">AVDCRST_MAG59-2666</name>
</gene>
<evidence type="ECO:0000313" key="2">
    <source>
        <dbReference type="EMBL" id="CAA9561993.1"/>
    </source>
</evidence>
<dbReference type="Pfam" id="PF05448">
    <property type="entry name" value="AXE1"/>
    <property type="match status" value="1"/>
</dbReference>
<sequence>MGVEPREPWTGCPAAACRCRIDRVWSVTGPADHSLLAHVRRLAASNRPALAFDAETPAEWQAWQTALRSRLTELLGGFPAECGPLDVQITHATNEGSYVRERLTFRTEPGLRVPAYLLRPKRRPPERRGAAVLCLHGHGRGKDDVAAVAATPRERQQRVTALSYDYGARLAERGYVVLVPDARGFGEWAAADGMNCGWAATSALLLGTTLVGMRVRDAMRAIDLLVGLPDVDPTRVGCVGLSWGGTHTMWTAALDDRVAAAVVSGAFGRLADSLIESSECPCQVVPGLLPVADLPDIVSLIAPRPLLLQSGLADQHYTPEVVAEAFGVVRQAYAVAGAPGCVALDQFAGGHVFRTEAAVDWLNGRL</sequence>
<accession>A0A6J4UYP1</accession>
<dbReference type="InterPro" id="IPR008391">
    <property type="entry name" value="AXE1_dom"/>
</dbReference>
<proteinExistence type="predicted"/>
<dbReference type="AlphaFoldDB" id="A0A6J4UYP1"/>
<dbReference type="InterPro" id="IPR050261">
    <property type="entry name" value="FrsA_esterase"/>
</dbReference>
<reference evidence="2" key="1">
    <citation type="submission" date="2020-02" db="EMBL/GenBank/DDBJ databases">
        <authorList>
            <person name="Meier V. D."/>
        </authorList>
    </citation>
    <scope>NUCLEOTIDE SEQUENCE</scope>
    <source>
        <strain evidence="2">AVDCRST_MAG59</strain>
    </source>
</reference>
<dbReference type="InterPro" id="IPR029058">
    <property type="entry name" value="AB_hydrolase_fold"/>
</dbReference>
<feature type="domain" description="Acetyl xylan esterase" evidence="1">
    <location>
        <begin position="216"/>
        <end position="263"/>
    </location>
</feature>
<dbReference type="EMBL" id="CADCWF010000168">
    <property type="protein sequence ID" value="CAA9561993.1"/>
    <property type="molecule type" value="Genomic_DNA"/>
</dbReference>
<dbReference type="Pfam" id="PF12715">
    <property type="entry name" value="Abhydrolase_7"/>
    <property type="match status" value="1"/>
</dbReference>
<dbReference type="SUPFAM" id="SSF53474">
    <property type="entry name" value="alpha/beta-Hydrolases"/>
    <property type="match status" value="1"/>
</dbReference>
<name>A0A6J4UYP1_9BACT</name>